<dbReference type="SUPFAM" id="SSF54506">
    <property type="entry name" value="Diaminopimelate epimerase-like"/>
    <property type="match status" value="1"/>
</dbReference>
<keyword evidence="2" id="KW-0413">Isomerase</keyword>
<dbReference type="RefSeq" id="WP_033024686.1">
    <property type="nucleotide sequence ID" value="NZ_MQMG01000006.1"/>
</dbReference>
<dbReference type="Gene3D" id="3.10.310.10">
    <property type="entry name" value="Diaminopimelate Epimerase, Chain A, domain 1"/>
    <property type="match status" value="2"/>
</dbReference>
<reference evidence="5" key="2">
    <citation type="submission" date="2017-01" db="EMBL/GenBank/DDBJ databases">
        <title>Genome sequencing and annotation of Geobacillus sp. 1017, a Hydrocarbon-Oxidizing Thermophilic Bacterium Isolated from a Heavy Oil Reservoir (China).</title>
        <authorList>
            <person name="Kadnikov V.V."/>
            <person name="Mardanov A.V."/>
            <person name="Poltaraus A.B."/>
            <person name="Sokolova D.S."/>
            <person name="Semenova E.M."/>
            <person name="Ravin N.V."/>
            <person name="Tourova T.P."/>
            <person name="Nazina T.N."/>
        </authorList>
    </citation>
    <scope>NUCLEOTIDE SEQUENCE [LARGE SCALE GENOMIC DNA]</scope>
    <source>
        <strain evidence="5">1017</strain>
    </source>
</reference>
<proteinExistence type="inferred from homology"/>
<reference evidence="4 5" key="1">
    <citation type="submission" date="2016-11" db="EMBL/GenBank/DDBJ databases">
        <authorList>
            <person name="Kadnikov V."/>
            <person name="Nazina T."/>
        </authorList>
    </citation>
    <scope>NUCLEOTIDE SEQUENCE [LARGE SCALE GENOMIC DNA]</scope>
    <source>
        <strain evidence="4 5">1017</strain>
    </source>
</reference>
<dbReference type="Proteomes" id="UP000186030">
    <property type="component" value="Unassembled WGS sequence"/>
</dbReference>
<dbReference type="EMBL" id="MQMG01000006">
    <property type="protein sequence ID" value="OKO95821.1"/>
    <property type="molecule type" value="Genomic_DNA"/>
</dbReference>
<comment type="similarity">
    <text evidence="1">Belongs to the PhzF family.</text>
</comment>
<organism evidence="4 5">
    <name type="scientific">Geobacillus proteiniphilus</name>
    <dbReference type="NCBI Taxonomy" id="860353"/>
    <lineage>
        <taxon>Bacteria</taxon>
        <taxon>Bacillati</taxon>
        <taxon>Bacillota</taxon>
        <taxon>Bacilli</taxon>
        <taxon>Bacillales</taxon>
        <taxon>Anoxybacillaceae</taxon>
        <taxon>Geobacillus</taxon>
    </lineage>
</organism>
<accession>A0A1Q5T6H0</accession>
<gene>
    <name evidence="4" type="ORF">BRO54_0811</name>
</gene>
<dbReference type="NCBIfam" id="TIGR00654">
    <property type="entry name" value="PhzF_family"/>
    <property type="match status" value="1"/>
</dbReference>
<sequence length="273" mass="29878">MNIPMYIVDAFTDRPFAGNPAAVCLLPQPVGDEWMQRVAAEMNLSETAFLVPHEGGYRLRWFTPKAEVDLCGHATLASAHVLWERGEHRRDEAIAFFTNSGVLTAINNDGWIRLDFPNETPVRVESPPAALVGALPAEPLFIGRNRFDYLVEIGSEQEVRRLTPDFRLLQEVDARGIIVTSRSTAEEMDFVSRAFFPALGVPEDPVTGSAHCCLGPYWADKLGKTTLVGYQASARGGIVRVMVAGERVQLEGKAVTVLKGDLAAEAAFGLQPI</sequence>
<dbReference type="PANTHER" id="PTHR13774">
    <property type="entry name" value="PHENAZINE BIOSYNTHESIS PROTEIN"/>
    <property type="match status" value="1"/>
</dbReference>
<comment type="caution">
    <text evidence="4">The sequence shown here is derived from an EMBL/GenBank/DDBJ whole genome shotgun (WGS) entry which is preliminary data.</text>
</comment>
<name>A0A1Q5T6H0_9BACL</name>
<protein>
    <submittedName>
        <fullName evidence="4">Phenazine biosynthesis protein PhzF like</fullName>
    </submittedName>
</protein>
<dbReference type="Pfam" id="PF02567">
    <property type="entry name" value="PhzC-PhzF"/>
    <property type="match status" value="1"/>
</dbReference>
<dbReference type="GO" id="GO:0005737">
    <property type="term" value="C:cytoplasm"/>
    <property type="evidence" value="ECO:0007669"/>
    <property type="project" value="TreeGrafter"/>
</dbReference>
<dbReference type="PIRSF" id="PIRSF016184">
    <property type="entry name" value="PhzC_PhzF"/>
    <property type="match status" value="1"/>
</dbReference>
<dbReference type="InterPro" id="IPR003719">
    <property type="entry name" value="Phenazine_PhzF-like"/>
</dbReference>
<dbReference type="AlphaFoldDB" id="A0A1Q5T6H0"/>
<evidence type="ECO:0000313" key="4">
    <source>
        <dbReference type="EMBL" id="OKO95821.1"/>
    </source>
</evidence>
<evidence type="ECO:0000256" key="3">
    <source>
        <dbReference type="PIRSR" id="PIRSR016184-1"/>
    </source>
</evidence>
<dbReference type="GO" id="GO:0016853">
    <property type="term" value="F:isomerase activity"/>
    <property type="evidence" value="ECO:0007669"/>
    <property type="project" value="UniProtKB-KW"/>
</dbReference>
<evidence type="ECO:0000313" key="5">
    <source>
        <dbReference type="Proteomes" id="UP000186030"/>
    </source>
</evidence>
<dbReference type="PANTHER" id="PTHR13774:SF17">
    <property type="entry name" value="PHENAZINE BIOSYNTHESIS-LIKE DOMAIN-CONTAINING PROTEIN"/>
    <property type="match status" value="1"/>
</dbReference>
<evidence type="ECO:0000256" key="1">
    <source>
        <dbReference type="ARBA" id="ARBA00008270"/>
    </source>
</evidence>
<feature type="active site" evidence="3">
    <location>
        <position position="46"/>
    </location>
</feature>
<evidence type="ECO:0000256" key="2">
    <source>
        <dbReference type="ARBA" id="ARBA00023235"/>
    </source>
</evidence>